<comment type="similarity">
    <text evidence="4">Belongs to the ubiquitin-conjugating enzyme family.</text>
</comment>
<dbReference type="RefSeq" id="XP_004336738.1">
    <property type="nucleotide sequence ID" value="XM_004336690.1"/>
</dbReference>
<keyword evidence="2 4" id="KW-0833">Ubl conjugation pathway</keyword>
<accession>L8GP25</accession>
<dbReference type="Pfam" id="PF00179">
    <property type="entry name" value="UQ_con"/>
    <property type="match status" value="1"/>
</dbReference>
<name>L8GP25_ACACF</name>
<dbReference type="EMBL" id="KB008044">
    <property type="protein sequence ID" value="ELR14725.1"/>
    <property type="molecule type" value="Genomic_DNA"/>
</dbReference>
<evidence type="ECO:0000256" key="5">
    <source>
        <dbReference type="SAM" id="MobiDB-lite"/>
    </source>
</evidence>
<dbReference type="InterPro" id="IPR050113">
    <property type="entry name" value="Ub_conjugating_enzyme"/>
</dbReference>
<feature type="compositionally biased region" description="Acidic residues" evidence="5">
    <location>
        <begin position="199"/>
        <end position="239"/>
    </location>
</feature>
<dbReference type="InterPro" id="IPR016135">
    <property type="entry name" value="UBQ-conjugating_enzyme/RWD"/>
</dbReference>
<evidence type="ECO:0000259" key="6">
    <source>
        <dbReference type="PROSITE" id="PS50127"/>
    </source>
</evidence>
<dbReference type="GeneID" id="14915396"/>
<dbReference type="KEGG" id="acan:ACA1_390500"/>
<dbReference type="Gene3D" id="3.10.110.10">
    <property type="entry name" value="Ubiquitin Conjugating Enzyme"/>
    <property type="match status" value="1"/>
</dbReference>
<dbReference type="VEuPathDB" id="AmoebaDB:ACA1_390500"/>
<dbReference type="PROSITE" id="PS00183">
    <property type="entry name" value="UBC_1"/>
    <property type="match status" value="1"/>
</dbReference>
<feature type="active site" description="Glycyl thioester intermediate" evidence="3">
    <location>
        <position position="90"/>
    </location>
</feature>
<dbReference type="OrthoDB" id="19692at2759"/>
<dbReference type="GO" id="GO:0016740">
    <property type="term" value="F:transferase activity"/>
    <property type="evidence" value="ECO:0007669"/>
    <property type="project" value="UniProtKB-KW"/>
</dbReference>
<evidence type="ECO:0000256" key="3">
    <source>
        <dbReference type="PROSITE-ProRule" id="PRU10133"/>
    </source>
</evidence>
<dbReference type="InterPro" id="IPR000608">
    <property type="entry name" value="UBC"/>
</dbReference>
<evidence type="ECO:0000256" key="4">
    <source>
        <dbReference type="RuleBase" id="RU362109"/>
    </source>
</evidence>
<dbReference type="InterPro" id="IPR023313">
    <property type="entry name" value="UBQ-conjugating_AS"/>
</dbReference>
<dbReference type="FunFam" id="3.10.110.10:FF:000051">
    <property type="entry name" value="ubiquitin-conjugating enzyme E2 R2-like"/>
    <property type="match status" value="1"/>
</dbReference>
<proteinExistence type="inferred from homology"/>
<reference evidence="7 8" key="1">
    <citation type="journal article" date="2013" name="Genome Biol.">
        <title>Genome of Acanthamoeba castellanii highlights extensive lateral gene transfer and early evolution of tyrosine kinase signaling.</title>
        <authorList>
            <person name="Clarke M."/>
            <person name="Lohan A.J."/>
            <person name="Liu B."/>
            <person name="Lagkouvardos I."/>
            <person name="Roy S."/>
            <person name="Zafar N."/>
            <person name="Bertelli C."/>
            <person name="Schilde C."/>
            <person name="Kianianmomeni A."/>
            <person name="Burglin T.R."/>
            <person name="Frech C."/>
            <person name="Turcotte B."/>
            <person name="Kopec K.O."/>
            <person name="Synnott J.M."/>
            <person name="Choo C."/>
            <person name="Paponov I."/>
            <person name="Finkler A."/>
            <person name="Soon Heng Tan C."/>
            <person name="Hutchins A.P."/>
            <person name="Weinmeier T."/>
            <person name="Rattei T."/>
            <person name="Chu J.S."/>
            <person name="Gimenez G."/>
            <person name="Irimia M."/>
            <person name="Rigden D.J."/>
            <person name="Fitzpatrick D.A."/>
            <person name="Lorenzo-Morales J."/>
            <person name="Bateman A."/>
            <person name="Chiu C.H."/>
            <person name="Tang P."/>
            <person name="Hegemann P."/>
            <person name="Fromm H."/>
            <person name="Raoult D."/>
            <person name="Greub G."/>
            <person name="Miranda-Saavedra D."/>
            <person name="Chen N."/>
            <person name="Nash P."/>
            <person name="Ginger M.L."/>
            <person name="Horn M."/>
            <person name="Schaap P."/>
            <person name="Caler L."/>
            <person name="Loftus B."/>
        </authorList>
    </citation>
    <scope>NUCLEOTIDE SEQUENCE [LARGE SCALE GENOMIC DNA]</scope>
    <source>
        <strain evidence="7 8">Neff</strain>
    </source>
</reference>
<keyword evidence="4" id="KW-0547">Nucleotide-binding</keyword>
<dbReference type="OMA" id="EPDNETW"/>
<dbReference type="SUPFAM" id="SSF54495">
    <property type="entry name" value="UBC-like"/>
    <property type="match status" value="1"/>
</dbReference>
<evidence type="ECO:0000313" key="8">
    <source>
        <dbReference type="Proteomes" id="UP000011083"/>
    </source>
</evidence>
<dbReference type="PROSITE" id="PS50127">
    <property type="entry name" value="UBC_2"/>
    <property type="match status" value="1"/>
</dbReference>
<keyword evidence="8" id="KW-1185">Reference proteome</keyword>
<keyword evidence="4" id="KW-0067">ATP-binding</keyword>
<feature type="domain" description="UBC core" evidence="6">
    <location>
        <begin position="5"/>
        <end position="165"/>
    </location>
</feature>
<dbReference type="STRING" id="1257118.L8GP25"/>
<evidence type="ECO:0000256" key="2">
    <source>
        <dbReference type="ARBA" id="ARBA00022786"/>
    </source>
</evidence>
<dbReference type="SMART" id="SM00212">
    <property type="entry name" value="UBCc"/>
    <property type="match status" value="1"/>
</dbReference>
<evidence type="ECO:0000313" key="7">
    <source>
        <dbReference type="EMBL" id="ELR14725.1"/>
    </source>
</evidence>
<sequence length="239" mass="27328">MSDAAAAKLLQQQFKKLMTDPVEGFAPEIPDDSNLYNWRIYLEGPKDTMYEGGVFQLNMAFPRDYPMAPPELRFISDFWHPNVFADGKVCISILHPPGEDEMSGERPEERWLPTQSVATIMLSVVSMLNDPNFSSPANVDASVQWRKDMPGYKRKIKEIIAKANAEFDGHIKIPHPDTNEDERAKAIERIKELNKPMDLYDEFDDYGDDAEEDFEDDFEDGDDDDFEDGDEEDDDEGSD</sequence>
<feature type="region of interest" description="Disordered" evidence="5">
    <location>
        <begin position="198"/>
        <end position="239"/>
    </location>
</feature>
<organism evidence="7 8">
    <name type="scientific">Acanthamoeba castellanii (strain ATCC 30010 / Neff)</name>
    <dbReference type="NCBI Taxonomy" id="1257118"/>
    <lineage>
        <taxon>Eukaryota</taxon>
        <taxon>Amoebozoa</taxon>
        <taxon>Discosea</taxon>
        <taxon>Longamoebia</taxon>
        <taxon>Centramoebida</taxon>
        <taxon>Acanthamoebidae</taxon>
        <taxon>Acanthamoeba</taxon>
    </lineage>
</organism>
<dbReference type="CDD" id="cd23795">
    <property type="entry name" value="UBCc_UBE2G1"/>
    <property type="match status" value="1"/>
</dbReference>
<protein>
    <submittedName>
        <fullName evidence="7">Ubiquitinconjugating enzyme subfamily protein</fullName>
    </submittedName>
</protein>
<dbReference type="AlphaFoldDB" id="L8GP25"/>
<keyword evidence="1" id="KW-0808">Transferase</keyword>
<evidence type="ECO:0000256" key="1">
    <source>
        <dbReference type="ARBA" id="ARBA00022679"/>
    </source>
</evidence>
<dbReference type="Proteomes" id="UP000011083">
    <property type="component" value="Unassembled WGS sequence"/>
</dbReference>
<dbReference type="PANTHER" id="PTHR24067">
    <property type="entry name" value="UBIQUITIN-CONJUGATING ENZYME E2"/>
    <property type="match status" value="1"/>
</dbReference>
<dbReference type="GO" id="GO:0005524">
    <property type="term" value="F:ATP binding"/>
    <property type="evidence" value="ECO:0007669"/>
    <property type="project" value="UniProtKB-UniRule"/>
</dbReference>
<gene>
    <name evidence="7" type="ORF">ACA1_390500</name>
</gene>